<reference evidence="2" key="1">
    <citation type="submission" date="2021-06" db="EMBL/GenBank/DDBJ databases">
        <authorList>
            <person name="Kallberg Y."/>
            <person name="Tangrot J."/>
            <person name="Rosling A."/>
        </authorList>
    </citation>
    <scope>NUCLEOTIDE SEQUENCE</scope>
    <source>
        <strain evidence="2">MT106</strain>
    </source>
</reference>
<comment type="caution">
    <text evidence="2">The sequence shown here is derived from an EMBL/GenBank/DDBJ whole genome shotgun (WGS) entry which is preliminary data.</text>
</comment>
<protein>
    <submittedName>
        <fullName evidence="2">10824_t:CDS:1</fullName>
    </submittedName>
</protein>
<dbReference type="OrthoDB" id="2423204at2759"/>
<dbReference type="EMBL" id="CAJVPL010002530">
    <property type="protein sequence ID" value="CAG8613082.1"/>
    <property type="molecule type" value="Genomic_DNA"/>
</dbReference>
<dbReference type="AlphaFoldDB" id="A0A9N9CVY5"/>
<keyword evidence="3" id="KW-1185">Reference proteome</keyword>
<feature type="region of interest" description="Disordered" evidence="1">
    <location>
        <begin position="59"/>
        <end position="96"/>
    </location>
</feature>
<feature type="compositionally biased region" description="Basic and acidic residues" evidence="1">
    <location>
        <begin position="75"/>
        <end position="89"/>
    </location>
</feature>
<dbReference type="Proteomes" id="UP000789831">
    <property type="component" value="Unassembled WGS sequence"/>
</dbReference>
<organism evidence="2 3">
    <name type="scientific">Ambispora gerdemannii</name>
    <dbReference type="NCBI Taxonomy" id="144530"/>
    <lineage>
        <taxon>Eukaryota</taxon>
        <taxon>Fungi</taxon>
        <taxon>Fungi incertae sedis</taxon>
        <taxon>Mucoromycota</taxon>
        <taxon>Glomeromycotina</taxon>
        <taxon>Glomeromycetes</taxon>
        <taxon>Archaeosporales</taxon>
        <taxon>Ambisporaceae</taxon>
        <taxon>Ambispora</taxon>
    </lineage>
</organism>
<evidence type="ECO:0000313" key="3">
    <source>
        <dbReference type="Proteomes" id="UP000789831"/>
    </source>
</evidence>
<accession>A0A9N9CVY5</accession>
<gene>
    <name evidence="2" type="ORF">AGERDE_LOCUS9691</name>
</gene>
<proteinExistence type="predicted"/>
<evidence type="ECO:0000256" key="1">
    <source>
        <dbReference type="SAM" id="MobiDB-lite"/>
    </source>
</evidence>
<sequence>MNTSIENIGMGPDHKIAREWNKENSHRQIHLHQPTFTSGGINNVNISGTTNGGTFVSGLSKKIIPKRSQEEDDGSEARASKKNHQDTGDIHIMPPPHSILAESVEIIDDSKSDTESIDIKQGEEEIRRLSLVFLLSLVFIAFYI</sequence>
<evidence type="ECO:0000313" key="2">
    <source>
        <dbReference type="EMBL" id="CAG8613082.1"/>
    </source>
</evidence>
<name>A0A9N9CVY5_9GLOM</name>